<feature type="domain" description="DUF559" evidence="1">
    <location>
        <begin position="254"/>
        <end position="319"/>
    </location>
</feature>
<evidence type="ECO:0000313" key="3">
    <source>
        <dbReference type="Proteomes" id="UP000237755"/>
    </source>
</evidence>
<accession>A0ABX5ASW7</accession>
<evidence type="ECO:0000313" key="2">
    <source>
        <dbReference type="EMBL" id="PPL14496.1"/>
    </source>
</evidence>
<keyword evidence="3" id="KW-1185">Reference proteome</keyword>
<dbReference type="EMBL" id="MPZN01000091">
    <property type="protein sequence ID" value="PPL14496.1"/>
    <property type="molecule type" value="Genomic_DNA"/>
</dbReference>
<proteinExistence type="predicted"/>
<sequence>MPRLVPLPPEFSGRAFSVRQARSAGLSSARLRSADLMSPFHGVRTAAPGTAAPPLSPYESLLMPEPGVLERCAAYAERMRPGQVFSHLTAARLWGTPLPAPFTVGEPLHISVHAPQRPPQTRGIISHQLPATGLAPIRRFGLPVTDPAATWVSLAAVLAPAELVVVGDHLVLNPQSRDPGDPRPFTSITELAARLALYRGRGKRAAVRALARVRAGAESRPETLLRLLLVDAGLPEPLLNQAVRDRQGLLIGRVDMVYPEWRLIVEYDGDQHRTSRRQYERDQTRLDALRRAGWTVIQVRRHGLFARPDATVARVRSALREAGWPG</sequence>
<protein>
    <recommendedName>
        <fullName evidence="1">DUF559 domain-containing protein</fullName>
    </recommendedName>
</protein>
<dbReference type="Gene3D" id="3.40.960.10">
    <property type="entry name" value="VSR Endonuclease"/>
    <property type="match status" value="1"/>
</dbReference>
<dbReference type="Proteomes" id="UP000237755">
    <property type="component" value="Unassembled WGS sequence"/>
</dbReference>
<dbReference type="InterPro" id="IPR011335">
    <property type="entry name" value="Restrct_endonuc-II-like"/>
</dbReference>
<evidence type="ECO:0000259" key="1">
    <source>
        <dbReference type="Pfam" id="PF04480"/>
    </source>
</evidence>
<dbReference type="InterPro" id="IPR007569">
    <property type="entry name" value="DUF559"/>
</dbReference>
<dbReference type="Pfam" id="PF04480">
    <property type="entry name" value="DUF559"/>
    <property type="match status" value="1"/>
</dbReference>
<gene>
    <name evidence="2" type="ORF">GY24_16150</name>
</gene>
<dbReference type="SUPFAM" id="SSF52980">
    <property type="entry name" value="Restriction endonuclease-like"/>
    <property type="match status" value="1"/>
</dbReference>
<name>A0ABX5ASW7_9MICO</name>
<comment type="caution">
    <text evidence="2">The sequence shown here is derived from an EMBL/GenBank/DDBJ whole genome shotgun (WGS) entry which is preliminary data.</text>
</comment>
<organism evidence="2 3">
    <name type="scientific">Microterricola pindariensis</name>
    <dbReference type="NCBI Taxonomy" id="478010"/>
    <lineage>
        <taxon>Bacteria</taxon>
        <taxon>Bacillati</taxon>
        <taxon>Actinomycetota</taxon>
        <taxon>Actinomycetes</taxon>
        <taxon>Micrococcales</taxon>
        <taxon>Microbacteriaceae</taxon>
        <taxon>Microterricola</taxon>
    </lineage>
</organism>
<reference evidence="2 3" key="1">
    <citation type="journal article" date="2008" name="Int. J. Syst. Evol. Microbiol.">
        <title>Leifsonia pindariensis sp. nov., isolated from the Pindari glacier of the Indian Himalayas, and emended description of the genus Leifsonia.</title>
        <authorList>
            <person name="Reddy G.S."/>
            <person name="Prabagaran S.R."/>
            <person name="Shivaji S."/>
        </authorList>
    </citation>
    <scope>NUCLEOTIDE SEQUENCE [LARGE SCALE GENOMIC DNA]</scope>
    <source>
        <strain evidence="2 3">PON 10</strain>
    </source>
</reference>